<reference evidence="2" key="1">
    <citation type="journal article" date="2014" name="Int. J. Syst. Evol. Microbiol.">
        <title>Complete genome sequence of Corynebacterium casei LMG S-19264T (=DSM 44701T), isolated from a smear-ripened cheese.</title>
        <authorList>
            <consortium name="US DOE Joint Genome Institute (JGI-PGF)"/>
            <person name="Walter F."/>
            <person name="Albersmeier A."/>
            <person name="Kalinowski J."/>
            <person name="Ruckert C."/>
        </authorList>
    </citation>
    <scope>NUCLEOTIDE SEQUENCE</scope>
    <source>
        <strain evidence="2">VKM Ac-1069</strain>
    </source>
</reference>
<feature type="region of interest" description="Disordered" evidence="1">
    <location>
        <begin position="45"/>
        <end position="74"/>
    </location>
</feature>
<proteinExistence type="predicted"/>
<evidence type="ECO:0000256" key="1">
    <source>
        <dbReference type="SAM" id="MobiDB-lite"/>
    </source>
</evidence>
<reference evidence="2" key="2">
    <citation type="submission" date="2023-01" db="EMBL/GenBank/DDBJ databases">
        <authorList>
            <person name="Sun Q."/>
            <person name="Evtushenko L."/>
        </authorList>
    </citation>
    <scope>NUCLEOTIDE SEQUENCE</scope>
    <source>
        <strain evidence="2">VKM Ac-1069</strain>
    </source>
</reference>
<dbReference type="Proteomes" id="UP001143463">
    <property type="component" value="Unassembled WGS sequence"/>
</dbReference>
<organism evidence="2 3">
    <name type="scientific">Pseudonocardia halophobica</name>
    <dbReference type="NCBI Taxonomy" id="29401"/>
    <lineage>
        <taxon>Bacteria</taxon>
        <taxon>Bacillati</taxon>
        <taxon>Actinomycetota</taxon>
        <taxon>Actinomycetes</taxon>
        <taxon>Pseudonocardiales</taxon>
        <taxon>Pseudonocardiaceae</taxon>
        <taxon>Pseudonocardia</taxon>
    </lineage>
</organism>
<dbReference type="EMBL" id="BSFQ01000018">
    <property type="protein sequence ID" value="GLL13043.1"/>
    <property type="molecule type" value="Genomic_DNA"/>
</dbReference>
<evidence type="ECO:0000313" key="2">
    <source>
        <dbReference type="EMBL" id="GLL13043.1"/>
    </source>
</evidence>
<gene>
    <name evidence="2" type="ORF">GCM10017577_41860</name>
</gene>
<feature type="compositionally biased region" description="Low complexity" evidence="1">
    <location>
        <begin position="45"/>
        <end position="60"/>
    </location>
</feature>
<accession>A0A9W6L4E8</accession>
<sequence length="215" mass="21772">MAVRIGDTGGGRGKGSGGRTSLAIALGIALLAGNGAATAIGNAMSSGDASVSADDGAQAQNGSHVGSSDSSAAQTRLVGQGVRVTATVTDDSADCVANSYGQIQDFFRGTPCAALHRAHFELRDQDGDAAVVAVSWVEMPDESSARALEQLLDSSGTGNVTELSRERGRYGTVRYTGDAYASRRDGHVVVNAQAEPVARGWSGPTLTSIATSAAQ</sequence>
<name>A0A9W6L4E8_9PSEU</name>
<protein>
    <submittedName>
        <fullName evidence="2">Uncharacterized protein</fullName>
    </submittedName>
</protein>
<comment type="caution">
    <text evidence="2">The sequence shown here is derived from an EMBL/GenBank/DDBJ whole genome shotgun (WGS) entry which is preliminary data.</text>
</comment>
<evidence type="ECO:0000313" key="3">
    <source>
        <dbReference type="Proteomes" id="UP001143463"/>
    </source>
</evidence>
<feature type="compositionally biased region" description="Polar residues" evidence="1">
    <location>
        <begin position="61"/>
        <end position="74"/>
    </location>
</feature>
<dbReference type="AlphaFoldDB" id="A0A9W6L4E8"/>
<keyword evidence="3" id="KW-1185">Reference proteome</keyword>